<proteinExistence type="predicted"/>
<organism evidence="2 3">
    <name type="scientific">Bacillus gobiensis</name>
    <dbReference type="NCBI Taxonomy" id="1441095"/>
    <lineage>
        <taxon>Bacteria</taxon>
        <taxon>Bacillati</taxon>
        <taxon>Bacillota</taxon>
        <taxon>Bacilli</taxon>
        <taxon>Bacillales</taxon>
        <taxon>Bacillaceae</taxon>
        <taxon>Bacillus</taxon>
    </lineage>
</organism>
<evidence type="ECO:0000313" key="3">
    <source>
        <dbReference type="Proteomes" id="UP000067625"/>
    </source>
</evidence>
<evidence type="ECO:0000313" key="2">
    <source>
        <dbReference type="EMBL" id="ALC83716.1"/>
    </source>
</evidence>
<accession>A0A0M3RAS6</accession>
<keyword evidence="1" id="KW-0812">Transmembrane</keyword>
<reference evidence="3" key="1">
    <citation type="submission" date="2015-08" db="EMBL/GenBank/DDBJ databases">
        <title>Genome sequencing project for genomic taxonomy and phylogenomics of Bacillus-like bacteria.</title>
        <authorList>
            <person name="Liu B."/>
            <person name="Wang J."/>
            <person name="Zhu Y."/>
            <person name="Liu G."/>
            <person name="Chen Q."/>
            <person name="Chen Z."/>
            <person name="Lan J."/>
            <person name="Che J."/>
            <person name="Ge C."/>
            <person name="Shi H."/>
            <person name="Pan Z."/>
            <person name="Liu X."/>
        </authorList>
    </citation>
    <scope>NUCLEOTIDE SEQUENCE [LARGE SCALE GENOMIC DNA]</scope>
    <source>
        <strain evidence="3">FJAT-4402</strain>
    </source>
</reference>
<sequence length="104" mass="12287">MNLLLFFLIPLLSIAITAWCTGSKEYGFGPNDDERKQKIKQKSVVQSWSALVLFFITNFLIDLFHLRDERLQDIPFLYPELLYLIILITSYFLFYIINTRKMSA</sequence>
<name>A0A0M3RAS6_9BACI</name>
<gene>
    <name evidence="2" type="ORF">AM592_20960</name>
</gene>
<protein>
    <recommendedName>
        <fullName evidence="4">Group-specific protein</fullName>
    </recommendedName>
</protein>
<keyword evidence="3" id="KW-1185">Reference proteome</keyword>
<feature type="transmembrane region" description="Helical" evidence="1">
    <location>
        <begin position="76"/>
        <end position="97"/>
    </location>
</feature>
<keyword evidence="1" id="KW-1133">Transmembrane helix</keyword>
<feature type="transmembrane region" description="Helical" evidence="1">
    <location>
        <begin position="44"/>
        <end position="64"/>
    </location>
</feature>
<dbReference type="PATRIC" id="fig|1441095.3.peg.4641"/>
<dbReference type="EMBL" id="CP012600">
    <property type="protein sequence ID" value="ALC83716.1"/>
    <property type="molecule type" value="Genomic_DNA"/>
</dbReference>
<evidence type="ECO:0008006" key="4">
    <source>
        <dbReference type="Google" id="ProtNLM"/>
    </source>
</evidence>
<keyword evidence="1" id="KW-0472">Membrane</keyword>
<dbReference type="Proteomes" id="UP000067625">
    <property type="component" value="Chromosome"/>
</dbReference>
<dbReference type="AlphaFoldDB" id="A0A0M3RAS6"/>
<dbReference type="RefSeq" id="WP_053605581.1">
    <property type="nucleotide sequence ID" value="NZ_CP012600.1"/>
</dbReference>
<evidence type="ECO:0000256" key="1">
    <source>
        <dbReference type="SAM" id="Phobius"/>
    </source>
</evidence>
<reference evidence="2 3" key="2">
    <citation type="journal article" date="2016" name="Int. J. Syst. Evol. Microbiol.">
        <title>Bacillus gobiensis sp. nov., isolated from a soil sample.</title>
        <authorList>
            <person name="Liu B."/>
            <person name="Liu G.H."/>
            <person name="Cetin S."/>
            <person name="Schumann P."/>
            <person name="Pan Z.Z."/>
            <person name="Chen Q.Q."/>
        </authorList>
    </citation>
    <scope>NUCLEOTIDE SEQUENCE [LARGE SCALE GENOMIC DNA]</scope>
    <source>
        <strain evidence="2 3">FJAT-4402</strain>
    </source>
</reference>